<gene>
    <name evidence="2" type="ORF">ACH5RR_038121</name>
</gene>
<organism evidence="2 3">
    <name type="scientific">Cinchona calisaya</name>
    <dbReference type="NCBI Taxonomy" id="153742"/>
    <lineage>
        <taxon>Eukaryota</taxon>
        <taxon>Viridiplantae</taxon>
        <taxon>Streptophyta</taxon>
        <taxon>Embryophyta</taxon>
        <taxon>Tracheophyta</taxon>
        <taxon>Spermatophyta</taxon>
        <taxon>Magnoliopsida</taxon>
        <taxon>eudicotyledons</taxon>
        <taxon>Gunneridae</taxon>
        <taxon>Pentapetalae</taxon>
        <taxon>asterids</taxon>
        <taxon>lamiids</taxon>
        <taxon>Gentianales</taxon>
        <taxon>Rubiaceae</taxon>
        <taxon>Cinchonoideae</taxon>
        <taxon>Cinchoneae</taxon>
        <taxon>Cinchona</taxon>
    </lineage>
</organism>
<feature type="compositionally biased region" description="Acidic residues" evidence="1">
    <location>
        <begin position="228"/>
        <end position="243"/>
    </location>
</feature>
<dbReference type="Proteomes" id="UP001630127">
    <property type="component" value="Unassembled WGS sequence"/>
</dbReference>
<dbReference type="EMBL" id="JBJUIK010000015">
    <property type="protein sequence ID" value="KAL3503672.1"/>
    <property type="molecule type" value="Genomic_DNA"/>
</dbReference>
<dbReference type="Gene3D" id="1.10.472.10">
    <property type="entry name" value="Cyclin-like"/>
    <property type="match status" value="1"/>
</dbReference>
<feature type="compositionally biased region" description="Acidic residues" evidence="1">
    <location>
        <begin position="198"/>
        <end position="216"/>
    </location>
</feature>
<evidence type="ECO:0000313" key="3">
    <source>
        <dbReference type="Proteomes" id="UP001630127"/>
    </source>
</evidence>
<feature type="compositionally biased region" description="Acidic residues" evidence="1">
    <location>
        <begin position="314"/>
        <end position="323"/>
    </location>
</feature>
<proteinExistence type="predicted"/>
<dbReference type="AlphaFoldDB" id="A0ABD2YCT8"/>
<name>A0ABD2YCT8_9GENT</name>
<reference evidence="2 3" key="1">
    <citation type="submission" date="2024-11" db="EMBL/GenBank/DDBJ databases">
        <title>A near-complete genome assembly of Cinchona calisaya.</title>
        <authorList>
            <person name="Lian D.C."/>
            <person name="Zhao X.W."/>
            <person name="Wei L."/>
        </authorList>
    </citation>
    <scope>NUCLEOTIDE SEQUENCE [LARGE SCALE GENOMIC DNA]</scope>
    <source>
        <tissue evidence="2">Nenye</tissue>
    </source>
</reference>
<feature type="compositionally biased region" description="Acidic residues" evidence="1">
    <location>
        <begin position="167"/>
        <end position="191"/>
    </location>
</feature>
<protein>
    <submittedName>
        <fullName evidence="2">Uncharacterized protein</fullName>
    </submittedName>
</protein>
<evidence type="ECO:0000256" key="1">
    <source>
        <dbReference type="SAM" id="MobiDB-lite"/>
    </source>
</evidence>
<feature type="region of interest" description="Disordered" evidence="1">
    <location>
        <begin position="311"/>
        <end position="330"/>
    </location>
</feature>
<keyword evidence="3" id="KW-1185">Reference proteome</keyword>
<sequence length="330" mass="37749">MRSKILTKLDGKMETITGLSYVNYLIRVLLEKQIPKDINLQDLRTNIRYRVCLMHDGGSAIFERLRLKPSIIACSAVLIELEQCSSYEAIKRTIMADDRFEWNHIVSCLEITLRFPRAPVQIFEENLMDSFYAGWNEDTNQEQQEVDVVEDANQEGQDGDANRGGEEQQEDDVEDADQEGQDEEDEGEGQEDNGGLNGEDEGEKQEHNDEGEEQEVNGEGLNVGEQEGNGEEINEENEGGQQEVNEDGLIEYIEMDSDCDDRPLEFRRYRNLSNDLLLIVDDEDRPLEFRRYRNLRNDLLLIVDDEVNSNVADDVSDNEDDEVNPSVSDV</sequence>
<feature type="compositionally biased region" description="Low complexity" evidence="1">
    <location>
        <begin position="217"/>
        <end position="226"/>
    </location>
</feature>
<accession>A0ABD2YCT8</accession>
<comment type="caution">
    <text evidence="2">The sequence shown here is derived from an EMBL/GenBank/DDBJ whole genome shotgun (WGS) entry which is preliminary data.</text>
</comment>
<evidence type="ECO:0000313" key="2">
    <source>
        <dbReference type="EMBL" id="KAL3503672.1"/>
    </source>
</evidence>
<feature type="region of interest" description="Disordered" evidence="1">
    <location>
        <begin position="154"/>
        <end position="243"/>
    </location>
</feature>